<feature type="compositionally biased region" description="Basic and acidic residues" evidence="1">
    <location>
        <begin position="182"/>
        <end position="192"/>
    </location>
</feature>
<reference evidence="3" key="3">
    <citation type="submission" date="2015-06" db="UniProtKB">
        <authorList>
            <consortium name="EnsemblMetazoa"/>
        </authorList>
    </citation>
    <scope>IDENTIFICATION</scope>
</reference>
<feature type="compositionally biased region" description="Low complexity" evidence="1">
    <location>
        <begin position="1181"/>
        <end position="1192"/>
    </location>
</feature>
<evidence type="ECO:0000313" key="4">
    <source>
        <dbReference type="Proteomes" id="UP000015101"/>
    </source>
</evidence>
<dbReference type="EMBL" id="AMQM01002624">
    <property type="status" value="NOT_ANNOTATED_CDS"/>
    <property type="molecule type" value="Genomic_DNA"/>
</dbReference>
<dbReference type="CTD" id="20211483"/>
<feature type="region of interest" description="Disordered" evidence="1">
    <location>
        <begin position="352"/>
        <end position="399"/>
    </location>
</feature>
<accession>T1FRN6</accession>
<feature type="compositionally biased region" description="Low complexity" evidence="1">
    <location>
        <begin position="1258"/>
        <end position="1269"/>
    </location>
</feature>
<evidence type="ECO:0000256" key="1">
    <source>
        <dbReference type="SAM" id="MobiDB-lite"/>
    </source>
</evidence>
<feature type="compositionally biased region" description="Low complexity" evidence="1">
    <location>
        <begin position="475"/>
        <end position="502"/>
    </location>
</feature>
<dbReference type="SUPFAM" id="SSF50156">
    <property type="entry name" value="PDZ domain-like"/>
    <property type="match status" value="1"/>
</dbReference>
<dbReference type="HOGENOM" id="CLU_259615_0_0_1"/>
<protein>
    <submittedName>
        <fullName evidence="2 3">Uncharacterized protein</fullName>
    </submittedName>
</protein>
<evidence type="ECO:0000313" key="2">
    <source>
        <dbReference type="EMBL" id="ESO11924.1"/>
    </source>
</evidence>
<feature type="region of interest" description="Disordered" evidence="1">
    <location>
        <begin position="469"/>
        <end position="521"/>
    </location>
</feature>
<feature type="region of interest" description="Disordered" evidence="1">
    <location>
        <begin position="889"/>
        <end position="928"/>
    </location>
</feature>
<dbReference type="Proteomes" id="UP000015101">
    <property type="component" value="Unassembled WGS sequence"/>
</dbReference>
<feature type="region of interest" description="Disordered" evidence="1">
    <location>
        <begin position="1171"/>
        <end position="1193"/>
    </location>
</feature>
<dbReference type="EMBL" id="AMQM01002625">
    <property type="status" value="NOT_ANNOTATED_CDS"/>
    <property type="molecule type" value="Genomic_DNA"/>
</dbReference>
<keyword evidence="4" id="KW-1185">Reference proteome</keyword>
<feature type="compositionally biased region" description="Polar residues" evidence="1">
    <location>
        <begin position="1303"/>
        <end position="1324"/>
    </location>
</feature>
<sequence>MYMNKQLFELIGNIREHSKADKAGLVEGDVILCVNNICCEGLTHFMVTALTDLSDMLCLLVLRNMQSVSEVKALFDNMGQSVRRLNAKEISELSGNPNLVVTRRQSTGSIQHLPKNQPVKPHQVKLFGSHKFIQTNLNSPTKTVSSFYDRSLSSDCDENKIKEITANSPVSSTPCRKSKRNPKTESSTERRHIIPTRLKNLSISNEIEDKEFEEELRRENNLKKFEETQKSFLKEIGNKRQQFKNNPFITEAPLNETNLEENRTTDVDSIFRGFVPPVFRKRCMSEQPRYKSNLLFNLTTDDFKQKQIVVPKVAAKVSVRRFSLTVPGQQIINPRSNTVQLKSSGFQLQSPLKTAQSQISRSSLKTNSQSTPVHTNHQQSINEPSNQNTGSKSSEQVGLRQQIQIKPSIQAFNKNVNDIKNFQKSSKLFIRSNSICGSLTNSANITRTANINDNRCSYGKQASQKISIQTKSKNENISISSSDIRPQSTSASIHSTISTSKTQLTEEGQMPTSDSNSKALPQINNLTSTAGISSTNLAHSVSEILITKPAIKISSTSADAFVSIVPTLLSSTLPATSTKMTNNKVSANSFGRALTSKTPHISSSSIQQKINPNQRTRSNSLSVVASARSKFDSNIDNYKKSDKIISKFAANFANQVDTWQNAPKQSEKLQALNVSVVTSSSSINTTSLVSSSSFISSSSSSSSSLSSSNNIQSSLSPSSHYTSLTASSSFSASIVPISSYNIRSGGTIVNNKKKYNNTDDVDNFNNSINDKLMSNTTSKIKILTAGRKLSVPDLRTVENMKQKVTINSKSFSKNIPNVNIEPKATNSNHNYKCSDTLSLRSNQNEDFRQQNLFRSSSGNEKADDKLNSCESLEGLKGLAFTNSNSAISATSQANHQNDSTDQHRSLSDRQPQNNINHNNKFNNNNNNLINSNVYNNQFNSKIFTTNNNNFSNNQNFNNNYFCRNHNNFNSNLNCSNRNYFKIFSHKFNQTFKKIHITNNHFNKNQQFNNIDSNQNNNFNNNHNFSNNHSFNNNHNNINCLTFNNIHNFNNQTYSNINFSINFNNGNINSSINFNNNHHPKNNNNSNFISNNRNSINFINNSNNYFNNNINRLKFEFIDIFFITHRIFSGTSVSSRIQQFRPNSAAEGPVNVSSRQRPPQLACRNLGFPISKMSKTTPTPPSSFSQSTFPTSPGHVDNEVFSPTQQKIFREESCLGGSATENLNSVVLSQNSLNKLPHSDYMMSHSSLDMSNSIQDEPYSNNSNRSTYNNTFNYQRSVDGTINNTTAASYVPSRSQQRYKRQQDPATSTSCSQQSLPSQPKQYLL</sequence>
<feature type="compositionally biased region" description="Low complexity" evidence="1">
    <location>
        <begin position="913"/>
        <end position="928"/>
    </location>
</feature>
<dbReference type="InParanoid" id="T1FRN6"/>
<feature type="compositionally biased region" description="Polar residues" evidence="1">
    <location>
        <begin position="503"/>
        <end position="521"/>
    </location>
</feature>
<reference evidence="2 4" key="2">
    <citation type="journal article" date="2013" name="Nature">
        <title>Insights into bilaterian evolution from three spiralian genomes.</title>
        <authorList>
            <person name="Simakov O."/>
            <person name="Marletaz F."/>
            <person name="Cho S.J."/>
            <person name="Edsinger-Gonzales E."/>
            <person name="Havlak P."/>
            <person name="Hellsten U."/>
            <person name="Kuo D.H."/>
            <person name="Larsson T."/>
            <person name="Lv J."/>
            <person name="Arendt D."/>
            <person name="Savage R."/>
            <person name="Osoegawa K."/>
            <person name="de Jong P."/>
            <person name="Grimwood J."/>
            <person name="Chapman J.A."/>
            <person name="Shapiro H."/>
            <person name="Aerts A."/>
            <person name="Otillar R.P."/>
            <person name="Terry A.Y."/>
            <person name="Boore J.L."/>
            <person name="Grigoriev I.V."/>
            <person name="Lindberg D.R."/>
            <person name="Seaver E.C."/>
            <person name="Weisblat D.A."/>
            <person name="Putnam N.H."/>
            <person name="Rokhsar D.S."/>
        </authorList>
    </citation>
    <scope>NUCLEOTIDE SEQUENCE</scope>
</reference>
<dbReference type="GO" id="GO:0005730">
    <property type="term" value="C:nucleolus"/>
    <property type="evidence" value="ECO:0000318"/>
    <property type="project" value="GO_Central"/>
</dbReference>
<feature type="compositionally biased region" description="Polar residues" evidence="1">
    <location>
        <begin position="165"/>
        <end position="175"/>
    </location>
</feature>
<dbReference type="EnsemblMetazoa" id="HelroT190075">
    <property type="protein sequence ID" value="HelroP190075"/>
    <property type="gene ID" value="HelroG190075"/>
</dbReference>
<feature type="region of interest" description="Disordered" evidence="1">
    <location>
        <begin position="1289"/>
        <end position="1324"/>
    </location>
</feature>
<feature type="compositionally biased region" description="Basic and acidic residues" evidence="1">
    <location>
        <begin position="898"/>
        <end position="907"/>
    </location>
</feature>
<feature type="compositionally biased region" description="Polar residues" evidence="1">
    <location>
        <begin position="824"/>
        <end position="835"/>
    </location>
</feature>
<dbReference type="eggNOG" id="ENOG502SYEW">
    <property type="taxonomic scope" value="Eukaryota"/>
</dbReference>
<gene>
    <name evidence="3" type="primary">20211483</name>
    <name evidence="2" type="ORF">HELRODRAFT_190075</name>
</gene>
<dbReference type="GeneID" id="20211483"/>
<organism evidence="3 4">
    <name type="scientific">Helobdella robusta</name>
    <name type="common">Californian leech</name>
    <dbReference type="NCBI Taxonomy" id="6412"/>
    <lineage>
        <taxon>Eukaryota</taxon>
        <taxon>Metazoa</taxon>
        <taxon>Spiralia</taxon>
        <taxon>Lophotrochozoa</taxon>
        <taxon>Annelida</taxon>
        <taxon>Clitellata</taxon>
        <taxon>Hirudinea</taxon>
        <taxon>Rhynchobdellida</taxon>
        <taxon>Glossiphoniidae</taxon>
        <taxon>Helobdella</taxon>
    </lineage>
</organism>
<feature type="region of interest" description="Disordered" evidence="1">
    <location>
        <begin position="1249"/>
        <end position="1269"/>
    </location>
</feature>
<dbReference type="RefSeq" id="XP_009010412.1">
    <property type="nucleotide sequence ID" value="XM_009012164.1"/>
</dbReference>
<dbReference type="KEGG" id="hro:HELRODRAFT_190075"/>
<feature type="region of interest" description="Disordered" evidence="1">
    <location>
        <begin position="813"/>
        <end position="835"/>
    </location>
</feature>
<dbReference type="GO" id="GO:0005654">
    <property type="term" value="C:nucleoplasm"/>
    <property type="evidence" value="ECO:0000318"/>
    <property type="project" value="GO_Central"/>
</dbReference>
<dbReference type="Gene3D" id="2.30.42.10">
    <property type="match status" value="1"/>
</dbReference>
<evidence type="ECO:0000313" key="3">
    <source>
        <dbReference type="EnsemblMetazoa" id="HelroP190075"/>
    </source>
</evidence>
<dbReference type="EMBL" id="KB095812">
    <property type="protein sequence ID" value="ESO11924.1"/>
    <property type="molecule type" value="Genomic_DNA"/>
</dbReference>
<feature type="region of interest" description="Disordered" evidence="1">
    <location>
        <begin position="163"/>
        <end position="192"/>
    </location>
</feature>
<reference evidence="4" key="1">
    <citation type="submission" date="2012-12" db="EMBL/GenBank/DDBJ databases">
        <authorList>
            <person name="Hellsten U."/>
            <person name="Grimwood J."/>
            <person name="Chapman J.A."/>
            <person name="Shapiro H."/>
            <person name="Aerts A."/>
            <person name="Otillar R.P."/>
            <person name="Terry A.Y."/>
            <person name="Boore J.L."/>
            <person name="Simakov O."/>
            <person name="Marletaz F."/>
            <person name="Cho S.-J."/>
            <person name="Edsinger-Gonzales E."/>
            <person name="Havlak P."/>
            <person name="Kuo D.-H."/>
            <person name="Larsson T."/>
            <person name="Lv J."/>
            <person name="Arendt D."/>
            <person name="Savage R."/>
            <person name="Osoegawa K."/>
            <person name="de Jong P."/>
            <person name="Lindberg D.R."/>
            <person name="Seaver E.C."/>
            <person name="Weisblat D.A."/>
            <person name="Putnam N.H."/>
            <person name="Grigoriev I.V."/>
            <person name="Rokhsar D.S."/>
        </authorList>
    </citation>
    <scope>NUCLEOTIDE SEQUENCE</scope>
</reference>
<name>T1FRN6_HELRO</name>
<dbReference type="InterPro" id="IPR036034">
    <property type="entry name" value="PDZ_sf"/>
</dbReference>
<proteinExistence type="predicted"/>